<protein>
    <submittedName>
        <fullName evidence="1">Histidine phosphatase family protein</fullName>
    </submittedName>
</protein>
<evidence type="ECO:0000313" key="2">
    <source>
        <dbReference type="Proteomes" id="UP001500187"/>
    </source>
</evidence>
<proteinExistence type="predicted"/>
<dbReference type="PROSITE" id="PS00175">
    <property type="entry name" value="PG_MUTASE"/>
    <property type="match status" value="1"/>
</dbReference>
<dbReference type="InterPro" id="IPR013078">
    <property type="entry name" value="His_Pase_superF_clade-1"/>
</dbReference>
<dbReference type="SMART" id="SM00855">
    <property type="entry name" value="PGAM"/>
    <property type="match status" value="1"/>
</dbReference>
<dbReference type="InterPro" id="IPR029033">
    <property type="entry name" value="His_PPase_superfam"/>
</dbReference>
<reference evidence="2" key="1">
    <citation type="journal article" date="2019" name="Int. J. Syst. Evol. Microbiol.">
        <title>The Global Catalogue of Microorganisms (GCM) 10K type strain sequencing project: providing services to taxonomists for standard genome sequencing and annotation.</title>
        <authorList>
            <consortium name="The Broad Institute Genomics Platform"/>
            <consortium name="The Broad Institute Genome Sequencing Center for Infectious Disease"/>
            <person name="Wu L."/>
            <person name="Ma J."/>
        </authorList>
    </citation>
    <scope>NUCLEOTIDE SEQUENCE [LARGE SCALE GENOMIC DNA]</scope>
    <source>
        <strain evidence="2">JCM 18541</strain>
    </source>
</reference>
<name>A0ABP9B1W0_9MICC</name>
<dbReference type="Gene3D" id="3.40.50.1240">
    <property type="entry name" value="Phosphoglycerate mutase-like"/>
    <property type="match status" value="1"/>
</dbReference>
<sequence>MTTHNTGSLTLIRHGQTDWNKQCLMQGSSDIPLNDVGRQQAHDTAAALKARGLSYDVVVASPLSRALETAQIIAADFGLTVSATYDGLVERSYGEAEGLDISEEARRTPDAFYAGVESERSVYLRGIETLRKIVSDYPNQRVIAVSHGSLIRRALSATQGEEFGTVANAEPFQVHLPGLASWSVDHEPLLRGKP</sequence>
<dbReference type="PANTHER" id="PTHR48100:SF59">
    <property type="entry name" value="ADENOSYLCOBALAMIN_ALPHA-RIBAZOLE PHOSPHATASE"/>
    <property type="match status" value="1"/>
</dbReference>
<organism evidence="1 2">
    <name type="scientific">Rothia endophytica</name>
    <dbReference type="NCBI Taxonomy" id="1324766"/>
    <lineage>
        <taxon>Bacteria</taxon>
        <taxon>Bacillati</taxon>
        <taxon>Actinomycetota</taxon>
        <taxon>Actinomycetes</taxon>
        <taxon>Micrococcales</taxon>
        <taxon>Micrococcaceae</taxon>
        <taxon>Rothia</taxon>
    </lineage>
</organism>
<dbReference type="Pfam" id="PF00300">
    <property type="entry name" value="His_Phos_1"/>
    <property type="match status" value="1"/>
</dbReference>
<keyword evidence="2" id="KW-1185">Reference proteome</keyword>
<accession>A0ABP9B1W0</accession>
<dbReference type="InterPro" id="IPR050275">
    <property type="entry name" value="PGM_Phosphatase"/>
</dbReference>
<dbReference type="Proteomes" id="UP001500187">
    <property type="component" value="Unassembled WGS sequence"/>
</dbReference>
<gene>
    <name evidence="1" type="ORF">GCM10023352_02730</name>
</gene>
<dbReference type="InterPro" id="IPR001345">
    <property type="entry name" value="PG/BPGM_mutase_AS"/>
</dbReference>
<dbReference type="RefSeq" id="WP_251379418.1">
    <property type="nucleotide sequence ID" value="NZ_BAABKP010000001.1"/>
</dbReference>
<dbReference type="CDD" id="cd07067">
    <property type="entry name" value="HP_PGM_like"/>
    <property type="match status" value="1"/>
</dbReference>
<comment type="caution">
    <text evidence="1">The sequence shown here is derived from an EMBL/GenBank/DDBJ whole genome shotgun (WGS) entry which is preliminary data.</text>
</comment>
<evidence type="ECO:0000313" key="1">
    <source>
        <dbReference type="EMBL" id="GAA4788414.1"/>
    </source>
</evidence>
<dbReference type="SUPFAM" id="SSF53254">
    <property type="entry name" value="Phosphoglycerate mutase-like"/>
    <property type="match status" value="1"/>
</dbReference>
<dbReference type="PANTHER" id="PTHR48100">
    <property type="entry name" value="BROAD-SPECIFICITY PHOSPHATASE YOR283W-RELATED"/>
    <property type="match status" value="1"/>
</dbReference>
<dbReference type="EMBL" id="BAABKP010000001">
    <property type="protein sequence ID" value="GAA4788414.1"/>
    <property type="molecule type" value="Genomic_DNA"/>
</dbReference>